<dbReference type="GO" id="GO:0004733">
    <property type="term" value="F:pyridoxamine phosphate oxidase activity"/>
    <property type="evidence" value="ECO:0007669"/>
    <property type="project" value="InterPro"/>
</dbReference>
<gene>
    <name evidence="5" type="ORF">FEV53_01870</name>
</gene>
<name>A0A547QAD3_9RHOB</name>
<keyword evidence="4" id="KW-0560">Oxidoreductase</keyword>
<evidence type="ECO:0000256" key="3">
    <source>
        <dbReference type="ARBA" id="ARBA00022643"/>
    </source>
</evidence>
<keyword evidence="6" id="KW-1185">Reference proteome</keyword>
<dbReference type="GO" id="GO:0008615">
    <property type="term" value="P:pyridoxine biosynthetic process"/>
    <property type="evidence" value="ECO:0007669"/>
    <property type="project" value="InterPro"/>
</dbReference>
<organism evidence="5 6">
    <name type="scientific">Palleronia caenipelagi</name>
    <dbReference type="NCBI Taxonomy" id="2489174"/>
    <lineage>
        <taxon>Bacteria</taxon>
        <taxon>Pseudomonadati</taxon>
        <taxon>Pseudomonadota</taxon>
        <taxon>Alphaproteobacteria</taxon>
        <taxon>Rhodobacterales</taxon>
        <taxon>Roseobacteraceae</taxon>
        <taxon>Palleronia</taxon>
    </lineage>
</organism>
<reference evidence="5 6" key="1">
    <citation type="submission" date="2019-06" db="EMBL/GenBank/DDBJ databases">
        <title>Paenimaribius caenipelagi gen. nov., sp. nov., isolated from a tidal flat.</title>
        <authorList>
            <person name="Yoon J.-H."/>
        </authorList>
    </citation>
    <scope>NUCLEOTIDE SEQUENCE [LARGE SCALE GENOMIC DNA]</scope>
    <source>
        <strain evidence="5 6">JBTF-M29</strain>
    </source>
</reference>
<dbReference type="OrthoDB" id="5120525at2"/>
<dbReference type="Proteomes" id="UP000318590">
    <property type="component" value="Unassembled WGS sequence"/>
</dbReference>
<protein>
    <submittedName>
        <fullName evidence="5">Pyridoxamine 5'-phosphate oxidase</fullName>
    </submittedName>
</protein>
<evidence type="ECO:0000256" key="1">
    <source>
        <dbReference type="ARBA" id="ARBA00001917"/>
    </source>
</evidence>
<dbReference type="RefSeq" id="WP_142833120.1">
    <property type="nucleotide sequence ID" value="NZ_VFSV01000002.1"/>
</dbReference>
<dbReference type="InterPro" id="IPR012349">
    <property type="entry name" value="Split_barrel_FMN-bd"/>
</dbReference>
<dbReference type="AlphaFoldDB" id="A0A547QAD3"/>
<keyword evidence="2" id="KW-0285">Flavoprotein</keyword>
<dbReference type="EMBL" id="VFSV01000002">
    <property type="protein sequence ID" value="TRD23330.1"/>
    <property type="molecule type" value="Genomic_DNA"/>
</dbReference>
<dbReference type="PANTHER" id="PTHR10851">
    <property type="entry name" value="PYRIDOXINE-5-PHOSPHATE OXIDASE"/>
    <property type="match status" value="1"/>
</dbReference>
<dbReference type="GO" id="GO:0010181">
    <property type="term" value="F:FMN binding"/>
    <property type="evidence" value="ECO:0007669"/>
    <property type="project" value="InterPro"/>
</dbReference>
<keyword evidence="3" id="KW-0288">FMN</keyword>
<comment type="caution">
    <text evidence="5">The sequence shown here is derived from an EMBL/GenBank/DDBJ whole genome shotgun (WGS) entry which is preliminary data.</text>
</comment>
<dbReference type="SUPFAM" id="SSF50475">
    <property type="entry name" value="FMN-binding split barrel"/>
    <property type="match status" value="1"/>
</dbReference>
<dbReference type="Gene3D" id="2.30.110.10">
    <property type="entry name" value="Electron Transport, Fmn-binding Protein, Chain A"/>
    <property type="match status" value="1"/>
</dbReference>
<comment type="cofactor">
    <cofactor evidence="1">
        <name>FMN</name>
        <dbReference type="ChEBI" id="CHEBI:58210"/>
    </cofactor>
</comment>
<evidence type="ECO:0000313" key="6">
    <source>
        <dbReference type="Proteomes" id="UP000318590"/>
    </source>
</evidence>
<accession>A0A547QAD3</accession>
<dbReference type="PANTHER" id="PTHR10851:SF3">
    <property type="entry name" value="PYRIDOXINE_PYRIDOXAMINE 5'-PHOSPHATE OXIDASE 2"/>
    <property type="match status" value="1"/>
</dbReference>
<proteinExistence type="predicted"/>
<evidence type="ECO:0000313" key="5">
    <source>
        <dbReference type="EMBL" id="TRD23330.1"/>
    </source>
</evidence>
<evidence type="ECO:0000256" key="2">
    <source>
        <dbReference type="ARBA" id="ARBA00022630"/>
    </source>
</evidence>
<dbReference type="InterPro" id="IPR000659">
    <property type="entry name" value="Pyridox_Oxase"/>
</dbReference>
<sequence length="184" mass="20212">MNNWFATLDGMRTQAWALMAEGVTDGTQPCRLACLATACPDGGASGRMVVLRKADPPVLEVQTDAASAKIDELTQDPLATLVFWHPGDSLQIRARVRMEILRGPALDPDWEALPEVARLNYGGTPEPGTPLTAAEDYCESVSRDRFAVLRGKVLSLDLVHLGRQMHRRAIYRREDGFAGQWVAP</sequence>
<evidence type="ECO:0000256" key="4">
    <source>
        <dbReference type="ARBA" id="ARBA00023002"/>
    </source>
</evidence>